<dbReference type="InterPro" id="IPR002528">
    <property type="entry name" value="MATE_fam"/>
</dbReference>
<gene>
    <name evidence="7" type="ORF">SAMN04488544_3334</name>
</gene>
<keyword evidence="8" id="KW-1185">Reference proteome</keyword>
<dbReference type="OrthoDB" id="5242355at2"/>
<evidence type="ECO:0000256" key="2">
    <source>
        <dbReference type="ARBA" id="ARBA00010199"/>
    </source>
</evidence>
<dbReference type="GO" id="GO:0042910">
    <property type="term" value="F:xenobiotic transmembrane transporter activity"/>
    <property type="evidence" value="ECO:0007669"/>
    <property type="project" value="InterPro"/>
</dbReference>
<dbReference type="STRING" id="546874.SAMN04488544_3334"/>
<dbReference type="Pfam" id="PF01554">
    <property type="entry name" value="MatE"/>
    <property type="match status" value="2"/>
</dbReference>
<sequence>MDNSAPAAPSGARALDRRILALALPTFATLVSEPLLLLADSAVVGHLGTEPLAALGLCSNVLNVLVGLSIFLAYGTTGTVARRLGAGDRLAALSGGIDGLVLAVLVGVVLAVALELALPFVVGLYGVDPAIETLALRYLRVAALGLPSVLVLLAGTGVLRGLQDARTPLVVVVATNLVNIALNVTLVYGAGLGIAGSALGTLIAQTGAAVAVVVVVVRRTRAAGATVAFRPRGVAAVARSGGWLVVRTALLQAAVTTNTVVAAALGATALAAHQVIGGLWVLLAFALDAVAIAGQALIGSALGAGDVALGRALTRRMLGWGVVSGLVFGLALVVARPAYVGLFTPDPAVQELVGRVVLVVAAQAALAGVVYVLDGVLIGAGDARYLALAGLVSLALYLPVALLVRHLGVGLAWVWASYAVFMAARALTLGFRARGIAGFEWGPEGSGPGVVRDADPFRALRQAQGASRAQALQQAQGASRRKPFGGLGNREPSGCSLFGLSHLVAEQGEPALT</sequence>
<evidence type="ECO:0000256" key="3">
    <source>
        <dbReference type="ARBA" id="ARBA00022692"/>
    </source>
</evidence>
<feature type="transmembrane region" description="Helical" evidence="6">
    <location>
        <begin position="385"/>
        <end position="404"/>
    </location>
</feature>
<accession>A0A1H2N5A4</accession>
<dbReference type="PANTHER" id="PTHR42893">
    <property type="entry name" value="PROTEIN DETOXIFICATION 44, CHLOROPLASTIC-RELATED"/>
    <property type="match status" value="1"/>
</dbReference>
<feature type="transmembrane region" description="Helical" evidence="6">
    <location>
        <begin position="51"/>
        <end position="74"/>
    </location>
</feature>
<feature type="transmembrane region" description="Helical" evidence="6">
    <location>
        <begin position="194"/>
        <end position="217"/>
    </location>
</feature>
<evidence type="ECO:0000256" key="1">
    <source>
        <dbReference type="ARBA" id="ARBA00004141"/>
    </source>
</evidence>
<evidence type="ECO:0000313" key="8">
    <source>
        <dbReference type="Proteomes" id="UP000198825"/>
    </source>
</evidence>
<dbReference type="Proteomes" id="UP000198825">
    <property type="component" value="Chromosome I"/>
</dbReference>
<comment type="subcellular location">
    <subcellularLocation>
        <location evidence="1">Membrane</location>
        <topology evidence="1">Multi-pass membrane protein</topology>
    </subcellularLocation>
</comment>
<dbReference type="NCBIfam" id="TIGR00797">
    <property type="entry name" value="matE"/>
    <property type="match status" value="1"/>
</dbReference>
<keyword evidence="5 6" id="KW-0472">Membrane</keyword>
<feature type="transmembrane region" description="Helical" evidence="6">
    <location>
        <begin position="410"/>
        <end position="431"/>
    </location>
</feature>
<feature type="transmembrane region" description="Helical" evidence="6">
    <location>
        <begin position="352"/>
        <end position="373"/>
    </location>
</feature>
<evidence type="ECO:0000313" key="7">
    <source>
        <dbReference type="EMBL" id="SDV00542.1"/>
    </source>
</evidence>
<feature type="transmembrane region" description="Helical" evidence="6">
    <location>
        <begin position="169"/>
        <end position="188"/>
    </location>
</feature>
<comment type="similarity">
    <text evidence="2">Belongs to the multi antimicrobial extrusion (MATE) (TC 2.A.66.1) family.</text>
</comment>
<feature type="transmembrane region" description="Helical" evidence="6">
    <location>
        <begin position="138"/>
        <end position="162"/>
    </location>
</feature>
<evidence type="ECO:0000256" key="6">
    <source>
        <dbReference type="SAM" id="Phobius"/>
    </source>
</evidence>
<feature type="transmembrane region" description="Helical" evidence="6">
    <location>
        <begin position="95"/>
        <end position="118"/>
    </location>
</feature>
<reference evidence="8" key="1">
    <citation type="submission" date="2016-10" db="EMBL/GenBank/DDBJ databases">
        <authorList>
            <person name="Varghese N."/>
            <person name="Submissions S."/>
        </authorList>
    </citation>
    <scope>NUCLEOTIDE SEQUENCE [LARGE SCALE GENOMIC DNA]</scope>
    <source>
        <strain evidence="8">DSM 21743</strain>
    </source>
</reference>
<dbReference type="InterPro" id="IPR044644">
    <property type="entry name" value="DinF-like"/>
</dbReference>
<feature type="transmembrane region" description="Helical" evidence="6">
    <location>
        <begin position="317"/>
        <end position="340"/>
    </location>
</feature>
<dbReference type="RefSeq" id="WP_091076811.1">
    <property type="nucleotide sequence ID" value="NZ_LT629799.1"/>
</dbReference>
<evidence type="ECO:0000256" key="5">
    <source>
        <dbReference type="ARBA" id="ARBA00023136"/>
    </source>
</evidence>
<protein>
    <submittedName>
        <fullName evidence="7">Putative efflux protein, MATE family</fullName>
    </submittedName>
</protein>
<keyword evidence="4 6" id="KW-1133">Transmembrane helix</keyword>
<name>A0A1H2N5A4_9ACTN</name>
<feature type="transmembrane region" description="Helical" evidence="6">
    <location>
        <begin position="278"/>
        <end position="305"/>
    </location>
</feature>
<dbReference type="PANTHER" id="PTHR42893:SF46">
    <property type="entry name" value="PROTEIN DETOXIFICATION 44, CHLOROPLASTIC"/>
    <property type="match status" value="1"/>
</dbReference>
<feature type="transmembrane region" description="Helical" evidence="6">
    <location>
        <begin position="19"/>
        <end position="39"/>
    </location>
</feature>
<dbReference type="GO" id="GO:0015297">
    <property type="term" value="F:antiporter activity"/>
    <property type="evidence" value="ECO:0007669"/>
    <property type="project" value="InterPro"/>
</dbReference>
<keyword evidence="3 6" id="KW-0812">Transmembrane</keyword>
<evidence type="ECO:0000256" key="4">
    <source>
        <dbReference type="ARBA" id="ARBA00022989"/>
    </source>
</evidence>
<organism evidence="7 8">
    <name type="scientific">Microlunatus sagamiharensis</name>
    <dbReference type="NCBI Taxonomy" id="546874"/>
    <lineage>
        <taxon>Bacteria</taxon>
        <taxon>Bacillati</taxon>
        <taxon>Actinomycetota</taxon>
        <taxon>Actinomycetes</taxon>
        <taxon>Propionibacteriales</taxon>
        <taxon>Propionibacteriaceae</taxon>
        <taxon>Microlunatus</taxon>
    </lineage>
</organism>
<proteinExistence type="inferred from homology"/>
<dbReference type="GO" id="GO:0005886">
    <property type="term" value="C:plasma membrane"/>
    <property type="evidence" value="ECO:0007669"/>
    <property type="project" value="TreeGrafter"/>
</dbReference>
<dbReference type="AlphaFoldDB" id="A0A1H2N5A4"/>
<feature type="transmembrane region" description="Helical" evidence="6">
    <location>
        <begin position="249"/>
        <end position="272"/>
    </location>
</feature>
<dbReference type="EMBL" id="LT629799">
    <property type="protein sequence ID" value="SDV00542.1"/>
    <property type="molecule type" value="Genomic_DNA"/>
</dbReference>
<dbReference type="CDD" id="cd13136">
    <property type="entry name" value="MATE_DinF_like"/>
    <property type="match status" value="1"/>
</dbReference>